<evidence type="ECO:0000256" key="1">
    <source>
        <dbReference type="SAM" id="MobiDB-lite"/>
    </source>
</evidence>
<feature type="domain" description="HTH cro/C1-type" evidence="2">
    <location>
        <begin position="18"/>
        <end position="66"/>
    </location>
</feature>
<proteinExistence type="predicted"/>
<dbReference type="SMART" id="SM00530">
    <property type="entry name" value="HTH_XRE"/>
    <property type="match status" value="1"/>
</dbReference>
<organism evidence="3 4">
    <name type="scientific">Nonomuraea longicatena</name>
    <dbReference type="NCBI Taxonomy" id="83682"/>
    <lineage>
        <taxon>Bacteria</taxon>
        <taxon>Bacillati</taxon>
        <taxon>Actinomycetota</taxon>
        <taxon>Actinomycetes</taxon>
        <taxon>Streptosporangiales</taxon>
        <taxon>Streptosporangiaceae</taxon>
        <taxon>Nonomuraea</taxon>
    </lineage>
</organism>
<dbReference type="Pfam" id="PF01381">
    <property type="entry name" value="HTH_3"/>
    <property type="match status" value="1"/>
</dbReference>
<comment type="caution">
    <text evidence="3">The sequence shown here is derived from an EMBL/GenBank/DDBJ whole genome shotgun (WGS) entry which is preliminary data.</text>
</comment>
<gene>
    <name evidence="3" type="ORF">GCM10009560_03540</name>
</gene>
<name>A0ABP3Z4V0_9ACTN</name>
<reference evidence="4" key="1">
    <citation type="journal article" date="2019" name="Int. J. Syst. Evol. Microbiol.">
        <title>The Global Catalogue of Microorganisms (GCM) 10K type strain sequencing project: providing services to taxonomists for standard genome sequencing and annotation.</title>
        <authorList>
            <consortium name="The Broad Institute Genomics Platform"/>
            <consortium name="The Broad Institute Genome Sequencing Center for Infectious Disease"/>
            <person name="Wu L."/>
            <person name="Ma J."/>
        </authorList>
    </citation>
    <scope>NUCLEOTIDE SEQUENCE [LARGE SCALE GENOMIC DNA]</scope>
    <source>
        <strain evidence="4">JCM 11136</strain>
    </source>
</reference>
<dbReference type="EMBL" id="BAAAHQ010000001">
    <property type="protein sequence ID" value="GAA0912616.1"/>
    <property type="molecule type" value="Genomic_DNA"/>
</dbReference>
<dbReference type="Gene3D" id="1.10.260.40">
    <property type="entry name" value="lambda repressor-like DNA-binding domains"/>
    <property type="match status" value="1"/>
</dbReference>
<sequence>MALSACDMPVILGEVQRAMGWTQKQLADATGYSQSWISKVLRGHQPLTLEQVRRVSERLGIPLHLLRFSVYEENGSIEDEGPDEALAELARQPPSGSPHKERTR</sequence>
<protein>
    <recommendedName>
        <fullName evidence="2">HTH cro/C1-type domain-containing protein</fullName>
    </recommendedName>
</protein>
<dbReference type="InterPro" id="IPR010982">
    <property type="entry name" value="Lambda_DNA-bd_dom_sf"/>
</dbReference>
<feature type="region of interest" description="Disordered" evidence="1">
    <location>
        <begin position="77"/>
        <end position="104"/>
    </location>
</feature>
<evidence type="ECO:0000259" key="2">
    <source>
        <dbReference type="PROSITE" id="PS50943"/>
    </source>
</evidence>
<dbReference type="CDD" id="cd00093">
    <property type="entry name" value="HTH_XRE"/>
    <property type="match status" value="1"/>
</dbReference>
<evidence type="ECO:0000313" key="3">
    <source>
        <dbReference type="EMBL" id="GAA0912616.1"/>
    </source>
</evidence>
<dbReference type="SUPFAM" id="SSF47413">
    <property type="entry name" value="lambda repressor-like DNA-binding domains"/>
    <property type="match status" value="1"/>
</dbReference>
<feature type="compositionally biased region" description="Acidic residues" evidence="1">
    <location>
        <begin position="77"/>
        <end position="86"/>
    </location>
</feature>
<dbReference type="PROSITE" id="PS50943">
    <property type="entry name" value="HTH_CROC1"/>
    <property type="match status" value="1"/>
</dbReference>
<dbReference type="InterPro" id="IPR001387">
    <property type="entry name" value="Cro/C1-type_HTH"/>
</dbReference>
<evidence type="ECO:0000313" key="4">
    <source>
        <dbReference type="Proteomes" id="UP001501578"/>
    </source>
</evidence>
<dbReference type="Proteomes" id="UP001501578">
    <property type="component" value="Unassembled WGS sequence"/>
</dbReference>
<keyword evidence="4" id="KW-1185">Reference proteome</keyword>
<accession>A0ABP3Z4V0</accession>